<name>A0AAD5CR57_AMBAR</name>
<dbReference type="PRINTS" id="PR00385">
    <property type="entry name" value="P450"/>
</dbReference>
<dbReference type="InterPro" id="IPR002401">
    <property type="entry name" value="Cyt_P450_E_grp-I"/>
</dbReference>
<protein>
    <recommendedName>
        <fullName evidence="19">Cytochrome P450</fullName>
    </recommendedName>
</protein>
<keyword evidence="8 16" id="KW-1133">Transmembrane helix</keyword>
<evidence type="ECO:0000313" key="17">
    <source>
        <dbReference type="EMBL" id="KAI7746731.1"/>
    </source>
</evidence>
<evidence type="ECO:0008006" key="19">
    <source>
        <dbReference type="Google" id="ProtNLM"/>
    </source>
</evidence>
<evidence type="ECO:0000313" key="18">
    <source>
        <dbReference type="Proteomes" id="UP001206925"/>
    </source>
</evidence>
<gene>
    <name evidence="17" type="ORF">M8C21_011536</name>
</gene>
<dbReference type="PANTHER" id="PTHR47955">
    <property type="entry name" value="CYTOCHROME P450 FAMILY 71 PROTEIN"/>
    <property type="match status" value="1"/>
</dbReference>
<dbReference type="Proteomes" id="UP001206925">
    <property type="component" value="Unassembled WGS sequence"/>
</dbReference>
<dbReference type="GO" id="GO:0016020">
    <property type="term" value="C:membrane"/>
    <property type="evidence" value="ECO:0007669"/>
    <property type="project" value="UniProtKB-SubCell"/>
</dbReference>
<evidence type="ECO:0000256" key="14">
    <source>
        <dbReference type="PIRSR" id="PIRSR602401-1"/>
    </source>
</evidence>
<proteinExistence type="inferred from homology"/>
<evidence type="ECO:0000256" key="16">
    <source>
        <dbReference type="SAM" id="Phobius"/>
    </source>
</evidence>
<keyword evidence="7" id="KW-0735">Signal-anchor</keyword>
<dbReference type="AlphaFoldDB" id="A0AAD5CR57"/>
<dbReference type="Gene3D" id="1.10.630.10">
    <property type="entry name" value="Cytochrome P450"/>
    <property type="match status" value="1"/>
</dbReference>
<comment type="cofactor">
    <cofactor evidence="1 14">
        <name>heme</name>
        <dbReference type="ChEBI" id="CHEBI:30413"/>
    </cofactor>
</comment>
<accession>A0AAD5CR57</accession>
<keyword evidence="11 15" id="KW-0503">Monooxygenase</keyword>
<dbReference type="InterPro" id="IPR036396">
    <property type="entry name" value="Cyt_P450_sf"/>
</dbReference>
<evidence type="ECO:0000256" key="10">
    <source>
        <dbReference type="ARBA" id="ARBA00023004"/>
    </source>
</evidence>
<keyword evidence="13" id="KW-0325">Glycoprotein</keyword>
<evidence type="ECO:0000256" key="1">
    <source>
        <dbReference type="ARBA" id="ARBA00001971"/>
    </source>
</evidence>
<comment type="subcellular location">
    <subcellularLocation>
        <location evidence="2">Membrane</location>
        <topology evidence="2">Single-pass type II membrane protein</topology>
    </subcellularLocation>
</comment>
<keyword evidence="10 14" id="KW-0408">Iron</keyword>
<sequence>MEPSTILSVVVSLLVVVTCWVLLTGKTKENMPPGPPKLPIIGNIHQLDKQTPHRNLRNLARKYGPIMHLQLGQVSTVVISTPKLAQEILKIQDLCFANRPAATTPQIFFYKATSIGWANYGSYLREMKKIATLELFSTLKVKSFSYIRETELTRVFKFLDSCCGTPVNFREMTVELVNNIVSRATLGEVCKDRQYLVDSAFYMLKTFSAFNLFNYYPRLNFLNVITGKKAQWLKRHKELDIILQKLLEEHRSRPCSRADHEDLVDVLLRVKDSGDLEFPITDDNIKAIILEMLTAGTSSSSMTIEWAFCEMMRNPKIMKKAQSEVREVVKGNTITEADIQSMHYMKMVIKETMRLHCVPILLPRLNLKDCVVNGYDIPAKTTVLINAWACATDPNCWEHPDCFIPERFENSSITYSGTNFEFLPFGAGRRMCPGVNFGLATVEYAIANLLLHYDWKLPNDIKPHDIDMREFTRISTLPIHPLQIVPISVSGPN</sequence>
<evidence type="ECO:0000256" key="12">
    <source>
        <dbReference type="ARBA" id="ARBA00023136"/>
    </source>
</evidence>
<evidence type="ECO:0000256" key="4">
    <source>
        <dbReference type="ARBA" id="ARBA00022617"/>
    </source>
</evidence>
<evidence type="ECO:0000256" key="3">
    <source>
        <dbReference type="ARBA" id="ARBA00010617"/>
    </source>
</evidence>
<evidence type="ECO:0000256" key="5">
    <source>
        <dbReference type="ARBA" id="ARBA00022692"/>
    </source>
</evidence>
<evidence type="ECO:0000256" key="9">
    <source>
        <dbReference type="ARBA" id="ARBA00023002"/>
    </source>
</evidence>
<dbReference type="GO" id="GO:0016705">
    <property type="term" value="F:oxidoreductase activity, acting on paired donors, with incorporation or reduction of molecular oxygen"/>
    <property type="evidence" value="ECO:0007669"/>
    <property type="project" value="InterPro"/>
</dbReference>
<evidence type="ECO:0000256" key="7">
    <source>
        <dbReference type="ARBA" id="ARBA00022968"/>
    </source>
</evidence>
<dbReference type="InterPro" id="IPR001128">
    <property type="entry name" value="Cyt_P450"/>
</dbReference>
<dbReference type="GO" id="GO:0004497">
    <property type="term" value="F:monooxygenase activity"/>
    <property type="evidence" value="ECO:0007669"/>
    <property type="project" value="UniProtKB-KW"/>
</dbReference>
<dbReference type="PRINTS" id="PR00463">
    <property type="entry name" value="EP450I"/>
</dbReference>
<dbReference type="CDD" id="cd11072">
    <property type="entry name" value="CYP71-like"/>
    <property type="match status" value="1"/>
</dbReference>
<feature type="transmembrane region" description="Helical" evidence="16">
    <location>
        <begin position="6"/>
        <end position="23"/>
    </location>
</feature>
<evidence type="ECO:0000256" key="13">
    <source>
        <dbReference type="ARBA" id="ARBA00023180"/>
    </source>
</evidence>
<keyword evidence="9 15" id="KW-0560">Oxidoreductase</keyword>
<keyword evidence="5 16" id="KW-0812">Transmembrane</keyword>
<dbReference type="Pfam" id="PF00067">
    <property type="entry name" value="p450"/>
    <property type="match status" value="1"/>
</dbReference>
<keyword evidence="4 14" id="KW-0349">Heme</keyword>
<evidence type="ECO:0000256" key="15">
    <source>
        <dbReference type="RuleBase" id="RU000461"/>
    </source>
</evidence>
<evidence type="ECO:0000256" key="2">
    <source>
        <dbReference type="ARBA" id="ARBA00004606"/>
    </source>
</evidence>
<keyword evidence="12 16" id="KW-0472">Membrane</keyword>
<evidence type="ECO:0000256" key="6">
    <source>
        <dbReference type="ARBA" id="ARBA00022723"/>
    </source>
</evidence>
<dbReference type="GO" id="GO:0051762">
    <property type="term" value="P:sesquiterpene biosynthetic process"/>
    <property type="evidence" value="ECO:0007669"/>
    <property type="project" value="UniProtKB-ARBA"/>
</dbReference>
<evidence type="ECO:0000256" key="11">
    <source>
        <dbReference type="ARBA" id="ARBA00023033"/>
    </source>
</evidence>
<evidence type="ECO:0000256" key="8">
    <source>
        <dbReference type="ARBA" id="ARBA00022989"/>
    </source>
</evidence>
<comment type="caution">
    <text evidence="17">The sequence shown here is derived from an EMBL/GenBank/DDBJ whole genome shotgun (WGS) entry which is preliminary data.</text>
</comment>
<dbReference type="InterPro" id="IPR017972">
    <property type="entry name" value="Cyt_P450_CS"/>
</dbReference>
<keyword evidence="18" id="KW-1185">Reference proteome</keyword>
<comment type="similarity">
    <text evidence="3 15">Belongs to the cytochrome P450 family.</text>
</comment>
<dbReference type="GO" id="GO:0005506">
    <property type="term" value="F:iron ion binding"/>
    <property type="evidence" value="ECO:0007669"/>
    <property type="project" value="InterPro"/>
</dbReference>
<feature type="binding site" description="axial binding residue" evidence="14">
    <location>
        <position position="432"/>
    </location>
    <ligand>
        <name>heme</name>
        <dbReference type="ChEBI" id="CHEBI:30413"/>
    </ligand>
    <ligandPart>
        <name>Fe</name>
        <dbReference type="ChEBI" id="CHEBI:18248"/>
    </ligandPart>
</feature>
<dbReference type="EMBL" id="JAMZMK010006900">
    <property type="protein sequence ID" value="KAI7746731.1"/>
    <property type="molecule type" value="Genomic_DNA"/>
</dbReference>
<organism evidence="17 18">
    <name type="scientific">Ambrosia artemisiifolia</name>
    <name type="common">Common ragweed</name>
    <dbReference type="NCBI Taxonomy" id="4212"/>
    <lineage>
        <taxon>Eukaryota</taxon>
        <taxon>Viridiplantae</taxon>
        <taxon>Streptophyta</taxon>
        <taxon>Embryophyta</taxon>
        <taxon>Tracheophyta</taxon>
        <taxon>Spermatophyta</taxon>
        <taxon>Magnoliopsida</taxon>
        <taxon>eudicotyledons</taxon>
        <taxon>Gunneridae</taxon>
        <taxon>Pentapetalae</taxon>
        <taxon>asterids</taxon>
        <taxon>campanulids</taxon>
        <taxon>Asterales</taxon>
        <taxon>Asteraceae</taxon>
        <taxon>Asteroideae</taxon>
        <taxon>Heliantheae alliance</taxon>
        <taxon>Heliantheae</taxon>
        <taxon>Ambrosia</taxon>
    </lineage>
</organism>
<keyword evidence="6 14" id="KW-0479">Metal-binding</keyword>
<dbReference type="FunFam" id="1.10.630.10:FF:000043">
    <property type="entry name" value="Cytochrome P450 99A2"/>
    <property type="match status" value="1"/>
</dbReference>
<dbReference type="PROSITE" id="PS00086">
    <property type="entry name" value="CYTOCHROME_P450"/>
    <property type="match status" value="1"/>
</dbReference>
<reference evidence="17" key="1">
    <citation type="submission" date="2022-06" db="EMBL/GenBank/DDBJ databases">
        <title>Uncovering the hologenomic basis of an extraordinary plant invasion.</title>
        <authorList>
            <person name="Bieker V.C."/>
            <person name="Martin M.D."/>
            <person name="Gilbert T."/>
            <person name="Hodgins K."/>
            <person name="Battlay P."/>
            <person name="Petersen B."/>
            <person name="Wilson J."/>
        </authorList>
    </citation>
    <scope>NUCLEOTIDE SEQUENCE</scope>
    <source>
        <strain evidence="17">AA19_3_7</strain>
        <tissue evidence="17">Leaf</tissue>
    </source>
</reference>
<dbReference type="GO" id="GO:0020037">
    <property type="term" value="F:heme binding"/>
    <property type="evidence" value="ECO:0007669"/>
    <property type="project" value="InterPro"/>
</dbReference>
<dbReference type="SUPFAM" id="SSF48264">
    <property type="entry name" value="Cytochrome P450"/>
    <property type="match status" value="1"/>
</dbReference>
<dbReference type="PANTHER" id="PTHR47955:SF13">
    <property type="entry name" value="CYTOCHROME P450"/>
    <property type="match status" value="1"/>
</dbReference>